<comment type="caution">
    <text evidence="2">The sequence shown here is derived from an EMBL/GenBank/DDBJ whole genome shotgun (WGS) entry which is preliminary data.</text>
</comment>
<sequence length="257" mass="29646">MIESGFRSVVQDRYSDIMSEYRHESANRARAAGHNILNTDNEFAIMRDFEPITFNEDVWKDLCKYWDTNTVSRHTGGSRGYDQYRLELELKHIPTFLELFLITHLTAEAKKKFKAKDYDTIQELEFCTPIARAICRYTSAMVEKYGEGLTQHPNGDVQAQEGRGKCRRIYGVGSSYLHFVVTETSSNGNKPTSSEYQQSQQQVQELEEAHAELARQNGEMAKRQAQMENQMAEMVEFMRRYDTNNRPDNPSNSSIAP</sequence>
<dbReference type="AlphaFoldDB" id="A0A9R1WYC3"/>
<dbReference type="PANTHER" id="PTHR33411:SF33">
    <property type="entry name" value="TRANSPOSASE, PTTA_EN_SPM, PLANT-RELATED"/>
    <property type="match status" value="1"/>
</dbReference>
<evidence type="ECO:0000313" key="2">
    <source>
        <dbReference type="EMBL" id="KAJ0191704.1"/>
    </source>
</evidence>
<organism evidence="2 3">
    <name type="scientific">Lactuca sativa</name>
    <name type="common">Garden lettuce</name>
    <dbReference type="NCBI Taxonomy" id="4236"/>
    <lineage>
        <taxon>Eukaryota</taxon>
        <taxon>Viridiplantae</taxon>
        <taxon>Streptophyta</taxon>
        <taxon>Embryophyta</taxon>
        <taxon>Tracheophyta</taxon>
        <taxon>Spermatophyta</taxon>
        <taxon>Magnoliopsida</taxon>
        <taxon>eudicotyledons</taxon>
        <taxon>Gunneridae</taxon>
        <taxon>Pentapetalae</taxon>
        <taxon>asterids</taxon>
        <taxon>campanulids</taxon>
        <taxon>Asterales</taxon>
        <taxon>Asteraceae</taxon>
        <taxon>Cichorioideae</taxon>
        <taxon>Cichorieae</taxon>
        <taxon>Lactucinae</taxon>
        <taxon>Lactuca</taxon>
    </lineage>
</organism>
<evidence type="ECO:0000313" key="3">
    <source>
        <dbReference type="Proteomes" id="UP000235145"/>
    </source>
</evidence>
<dbReference type="EMBL" id="NBSK02000008">
    <property type="protein sequence ID" value="KAJ0191704.1"/>
    <property type="molecule type" value="Genomic_DNA"/>
</dbReference>
<proteinExistence type="predicted"/>
<dbReference type="Proteomes" id="UP000235145">
    <property type="component" value="Unassembled WGS sequence"/>
</dbReference>
<accession>A0A9R1WYC3</accession>
<gene>
    <name evidence="2" type="ORF">LSAT_V11C800395860</name>
</gene>
<name>A0A9R1WYC3_LACSA</name>
<evidence type="ECO:0000256" key="1">
    <source>
        <dbReference type="SAM" id="Coils"/>
    </source>
</evidence>
<reference evidence="2 3" key="1">
    <citation type="journal article" date="2017" name="Nat. Commun.">
        <title>Genome assembly with in vitro proximity ligation data and whole-genome triplication in lettuce.</title>
        <authorList>
            <person name="Reyes-Chin-Wo S."/>
            <person name="Wang Z."/>
            <person name="Yang X."/>
            <person name="Kozik A."/>
            <person name="Arikit S."/>
            <person name="Song C."/>
            <person name="Xia L."/>
            <person name="Froenicke L."/>
            <person name="Lavelle D.O."/>
            <person name="Truco M.J."/>
            <person name="Xia R."/>
            <person name="Zhu S."/>
            <person name="Xu C."/>
            <person name="Xu H."/>
            <person name="Xu X."/>
            <person name="Cox K."/>
            <person name="Korf I."/>
            <person name="Meyers B.C."/>
            <person name="Michelmore R.W."/>
        </authorList>
    </citation>
    <scope>NUCLEOTIDE SEQUENCE [LARGE SCALE GENOMIC DNA]</scope>
    <source>
        <strain evidence="3">cv. Salinas</strain>
        <tissue evidence="2">Seedlings</tissue>
    </source>
</reference>
<keyword evidence="1" id="KW-0175">Coiled coil</keyword>
<protein>
    <submittedName>
        <fullName evidence="2">Uncharacterized protein</fullName>
    </submittedName>
</protein>
<dbReference type="PANTHER" id="PTHR33411">
    <property type="entry name" value="OS08G0392500 PROTEIN"/>
    <property type="match status" value="1"/>
</dbReference>
<keyword evidence="3" id="KW-1185">Reference proteome</keyword>
<feature type="coiled-coil region" evidence="1">
    <location>
        <begin position="196"/>
        <end position="226"/>
    </location>
</feature>